<reference evidence="1 2" key="1">
    <citation type="submission" date="2006-02" db="EMBL/GenBank/DDBJ databases">
        <authorList>
            <person name="Amann R."/>
            <person name="Ferriera S."/>
            <person name="Johnson J."/>
            <person name="Kravitz S."/>
            <person name="Halpern A."/>
            <person name="Remington K."/>
            <person name="Beeson K."/>
            <person name="Tran B."/>
            <person name="Rogers Y.-H."/>
            <person name="Friedman R."/>
            <person name="Venter J.C."/>
        </authorList>
    </citation>
    <scope>NUCLEOTIDE SEQUENCE [LARGE SCALE GENOMIC DNA]</scope>
    <source>
        <strain evidence="1 2">DSM 3645</strain>
    </source>
</reference>
<name>A3ZW72_9BACT</name>
<evidence type="ECO:0000313" key="1">
    <source>
        <dbReference type="EMBL" id="EAQ79570.1"/>
    </source>
</evidence>
<protein>
    <submittedName>
        <fullName evidence="1">Uncharacterized protein</fullName>
    </submittedName>
</protein>
<accession>A3ZW72</accession>
<sequence length="31" mass="3466">MRGLARTVDPTSNYSGNRNFTMSLVPIIRVV</sequence>
<dbReference type="Proteomes" id="UP000004358">
    <property type="component" value="Unassembled WGS sequence"/>
</dbReference>
<comment type="caution">
    <text evidence="1">The sequence shown here is derived from an EMBL/GenBank/DDBJ whole genome shotgun (WGS) entry which is preliminary data.</text>
</comment>
<dbReference type="AlphaFoldDB" id="A3ZW72"/>
<gene>
    <name evidence="1" type="ORF">DSM3645_03803</name>
</gene>
<dbReference type="HOGENOM" id="CLU_3395326_0_0_0"/>
<proteinExistence type="predicted"/>
<evidence type="ECO:0000313" key="2">
    <source>
        <dbReference type="Proteomes" id="UP000004358"/>
    </source>
</evidence>
<organism evidence="1 2">
    <name type="scientific">Blastopirellula marina DSM 3645</name>
    <dbReference type="NCBI Taxonomy" id="314230"/>
    <lineage>
        <taxon>Bacteria</taxon>
        <taxon>Pseudomonadati</taxon>
        <taxon>Planctomycetota</taxon>
        <taxon>Planctomycetia</taxon>
        <taxon>Pirellulales</taxon>
        <taxon>Pirellulaceae</taxon>
        <taxon>Blastopirellula</taxon>
    </lineage>
</organism>
<dbReference type="EMBL" id="AANZ01000014">
    <property type="protein sequence ID" value="EAQ79570.1"/>
    <property type="molecule type" value="Genomic_DNA"/>
</dbReference>